<evidence type="ECO:0000313" key="1">
    <source>
        <dbReference type="EMBL" id="QHU04506.1"/>
    </source>
</evidence>
<sequence>MAYVFAIGAPTGPTGMTGMDGPQGGLGWTGVTGPTGFQGWGGGTPGSAGSPNFNLSAVSSGTSITVTTATLGTTYYITTTGITGITLPASMSGITAGAFWMFQNNSGAGLTIALTNGTATYNGSASAASITLPVGNGFTLAYTGSTTAYIVF</sequence>
<protein>
    <submittedName>
        <fullName evidence="1">Uncharacterized protein</fullName>
    </submittedName>
</protein>
<proteinExistence type="predicted"/>
<accession>A0A6C0JI99</accession>
<dbReference type="AlphaFoldDB" id="A0A6C0JI99"/>
<organism evidence="1">
    <name type="scientific">viral metagenome</name>
    <dbReference type="NCBI Taxonomy" id="1070528"/>
    <lineage>
        <taxon>unclassified sequences</taxon>
        <taxon>metagenomes</taxon>
        <taxon>organismal metagenomes</taxon>
    </lineage>
</organism>
<name>A0A6C0JI99_9ZZZZ</name>
<reference evidence="1" key="1">
    <citation type="journal article" date="2020" name="Nature">
        <title>Giant virus diversity and host interactions through global metagenomics.</title>
        <authorList>
            <person name="Schulz F."/>
            <person name="Roux S."/>
            <person name="Paez-Espino D."/>
            <person name="Jungbluth S."/>
            <person name="Walsh D.A."/>
            <person name="Denef V.J."/>
            <person name="McMahon K.D."/>
            <person name="Konstantinidis K.T."/>
            <person name="Eloe-Fadrosh E.A."/>
            <person name="Kyrpides N.C."/>
            <person name="Woyke T."/>
        </authorList>
    </citation>
    <scope>NUCLEOTIDE SEQUENCE</scope>
    <source>
        <strain evidence="1">GVMAG-M-3300027708-51</strain>
    </source>
</reference>
<dbReference type="EMBL" id="MN740401">
    <property type="protein sequence ID" value="QHU04506.1"/>
    <property type="molecule type" value="Genomic_DNA"/>
</dbReference>